<dbReference type="Gene3D" id="3.40.50.2300">
    <property type="match status" value="2"/>
</dbReference>
<dbReference type="CDD" id="cd06301">
    <property type="entry name" value="PBP1_rhizopine_binding-like"/>
    <property type="match status" value="1"/>
</dbReference>
<feature type="signal peptide" evidence="4">
    <location>
        <begin position="1"/>
        <end position="19"/>
    </location>
</feature>
<evidence type="ECO:0000256" key="3">
    <source>
        <dbReference type="ARBA" id="ARBA00022729"/>
    </source>
</evidence>
<dbReference type="AlphaFoldDB" id="A0A5C0SCC7"/>
<evidence type="ECO:0000256" key="2">
    <source>
        <dbReference type="ARBA" id="ARBA00007639"/>
    </source>
</evidence>
<dbReference type="SUPFAM" id="SSF53822">
    <property type="entry name" value="Periplasmic binding protein-like I"/>
    <property type="match status" value="1"/>
</dbReference>
<evidence type="ECO:0000256" key="1">
    <source>
        <dbReference type="ARBA" id="ARBA00004196"/>
    </source>
</evidence>
<dbReference type="PANTHER" id="PTHR46847">
    <property type="entry name" value="D-ALLOSE-BINDING PERIPLASMIC PROTEIN-RELATED"/>
    <property type="match status" value="1"/>
</dbReference>
<dbReference type="PROSITE" id="PS51257">
    <property type="entry name" value="PROKAR_LIPOPROTEIN"/>
    <property type="match status" value="1"/>
</dbReference>
<dbReference type="InterPro" id="IPR025997">
    <property type="entry name" value="SBP_2_dom"/>
</dbReference>
<dbReference type="GO" id="GO:0030313">
    <property type="term" value="C:cell envelope"/>
    <property type="evidence" value="ECO:0007669"/>
    <property type="project" value="UniProtKB-SubCell"/>
</dbReference>
<evidence type="ECO:0000256" key="4">
    <source>
        <dbReference type="SAM" id="SignalP"/>
    </source>
</evidence>
<protein>
    <submittedName>
        <fullName evidence="6">Sugar ABC transporter substrate-binding protein</fullName>
    </submittedName>
</protein>
<dbReference type="RefSeq" id="WP_148808752.1">
    <property type="nucleotide sequence ID" value="NZ_CP042243.1"/>
</dbReference>
<proteinExistence type="inferred from homology"/>
<evidence type="ECO:0000313" key="6">
    <source>
        <dbReference type="EMBL" id="QEK11597.1"/>
    </source>
</evidence>
<dbReference type="EMBL" id="CP042243">
    <property type="protein sequence ID" value="QEK11597.1"/>
    <property type="molecule type" value="Genomic_DNA"/>
</dbReference>
<evidence type="ECO:0000313" key="7">
    <source>
        <dbReference type="Proteomes" id="UP000324646"/>
    </source>
</evidence>
<keyword evidence="7" id="KW-1185">Reference proteome</keyword>
<dbReference type="GO" id="GO:0030246">
    <property type="term" value="F:carbohydrate binding"/>
    <property type="evidence" value="ECO:0007669"/>
    <property type="project" value="UniProtKB-ARBA"/>
</dbReference>
<organism evidence="6 7">
    <name type="scientific">Crassaminicella thermophila</name>
    <dbReference type="NCBI Taxonomy" id="2599308"/>
    <lineage>
        <taxon>Bacteria</taxon>
        <taxon>Bacillati</taxon>
        <taxon>Bacillota</taxon>
        <taxon>Clostridia</taxon>
        <taxon>Eubacteriales</taxon>
        <taxon>Clostridiaceae</taxon>
        <taxon>Crassaminicella</taxon>
    </lineage>
</organism>
<name>A0A5C0SCC7_CRATE</name>
<gene>
    <name evidence="6" type="ORF">FQB35_04030</name>
</gene>
<sequence>MKKFFALLLVVVLSFSLLAGCAGKKEEQAEEGKGKKIKVGVSIASFDDTFLMYMKDGMEEYAKKLGGEVEATYVDAKDDAIKQLAQVENFVAQGVDAIIVVPVNTEATGPMTQACQEANIPLVYVNRLPDNLPEDVVFVGSNSIDAGIFQMEYLAEKMGGKGNVVILMGKLDNEAAIKRTEGVKKVIEEKYPNIKVTKEQTGEWSRAKGMAVMENWLASGDKIDAVASNNDDMALGAINAIEAQGKLGEILVAGVDATPDALAEIDKGRLDATVFQDAEGQGSGAMEAAVKKVKGEKVQNRVWIPFQLVTPENYKEFMK</sequence>
<evidence type="ECO:0000259" key="5">
    <source>
        <dbReference type="Pfam" id="PF13407"/>
    </source>
</evidence>
<accession>A0A5C0SCC7</accession>
<dbReference type="Proteomes" id="UP000324646">
    <property type="component" value="Chromosome"/>
</dbReference>
<comment type="similarity">
    <text evidence="2">Belongs to the bacterial solute-binding protein 2 family.</text>
</comment>
<reference evidence="6 7" key="1">
    <citation type="submission" date="2019-07" db="EMBL/GenBank/DDBJ databases">
        <title>Complete genome of Crassaminicella thermophila SY095.</title>
        <authorList>
            <person name="Li X."/>
        </authorList>
    </citation>
    <scope>NUCLEOTIDE SEQUENCE [LARGE SCALE GENOMIC DNA]</scope>
    <source>
        <strain evidence="6 7">SY095</strain>
    </source>
</reference>
<dbReference type="InterPro" id="IPR028082">
    <property type="entry name" value="Peripla_BP_I"/>
</dbReference>
<keyword evidence="3 4" id="KW-0732">Signal</keyword>
<feature type="domain" description="Periplasmic binding protein" evidence="5">
    <location>
        <begin position="39"/>
        <end position="297"/>
    </location>
</feature>
<feature type="chain" id="PRO_5038820836" evidence="4">
    <location>
        <begin position="20"/>
        <end position="319"/>
    </location>
</feature>
<comment type="subcellular location">
    <subcellularLocation>
        <location evidence="1">Cell envelope</location>
    </subcellularLocation>
</comment>
<dbReference type="PANTHER" id="PTHR46847:SF1">
    <property type="entry name" value="D-ALLOSE-BINDING PERIPLASMIC PROTEIN-RELATED"/>
    <property type="match status" value="1"/>
</dbReference>
<dbReference type="KEGG" id="crs:FQB35_04030"/>
<dbReference type="OrthoDB" id="9769193at2"/>
<dbReference type="Pfam" id="PF13407">
    <property type="entry name" value="Peripla_BP_4"/>
    <property type="match status" value="1"/>
</dbReference>